<keyword evidence="5" id="KW-0571">Peptide transport</keyword>
<dbReference type="InterPro" id="IPR000515">
    <property type="entry name" value="MetI-like"/>
</dbReference>
<keyword evidence="2 9" id="KW-0813">Transport</keyword>
<proteinExistence type="inferred from homology"/>
<reference evidence="11 12" key="1">
    <citation type="submission" date="2022-10" db="EMBL/GenBank/DDBJ databases">
        <title>Pararhodobacter sp. nov., isolated from marine algae.</title>
        <authorList>
            <person name="Choi B.J."/>
            <person name="Kim J.M."/>
            <person name="Lee J.K."/>
            <person name="Choi D.G."/>
            <person name="Jeon C.O."/>
        </authorList>
    </citation>
    <scope>NUCLEOTIDE SEQUENCE [LARGE SCALE GENOMIC DNA]</scope>
    <source>
        <strain evidence="11 12">ZQ420</strain>
    </source>
</reference>
<dbReference type="PANTHER" id="PTHR43386">
    <property type="entry name" value="OLIGOPEPTIDE TRANSPORT SYSTEM PERMEASE PROTEIN APPC"/>
    <property type="match status" value="1"/>
</dbReference>
<dbReference type="Gene3D" id="1.10.3720.10">
    <property type="entry name" value="MetI-like"/>
    <property type="match status" value="1"/>
</dbReference>
<dbReference type="PANTHER" id="PTHR43386:SF1">
    <property type="entry name" value="D,D-DIPEPTIDE TRANSPORT SYSTEM PERMEASE PROTEIN DDPC-RELATED"/>
    <property type="match status" value="1"/>
</dbReference>
<sequence length="297" mass="32024">MTTTDAPPLTSPTLRRAKRRLTTLFGLPIIPVLLLAPMVICGLFGPWIWPHDPLGISFGIRLLPPPWLEGGNWAYVLGTDQFGRDLFSRLIEGARIALIVSTVSVSVAAVIGTAVGMMAGYYGGVIDMILMRIVDVKMSIPPVLLTILIGAALGGGLATILISIILVFWADYARVIRGETLALKRAGYVQLAKVANVSDLRIFLRHLLPNLAPTCIVLMTLQFGASLVIEAAITFIGLGIQPPASAWGLLVADGRTYLSTAWWIPTFAGLAIALTALGANLLGDWLRDYFDPKLKKR</sequence>
<dbReference type="InterPro" id="IPR035906">
    <property type="entry name" value="MetI-like_sf"/>
</dbReference>
<evidence type="ECO:0000259" key="10">
    <source>
        <dbReference type="PROSITE" id="PS50928"/>
    </source>
</evidence>
<evidence type="ECO:0000256" key="1">
    <source>
        <dbReference type="ARBA" id="ARBA00004651"/>
    </source>
</evidence>
<dbReference type="Proteomes" id="UP001208938">
    <property type="component" value="Unassembled WGS sequence"/>
</dbReference>
<accession>A0ABT3GV57</accession>
<comment type="caution">
    <text evidence="11">The sequence shown here is derived from an EMBL/GenBank/DDBJ whole genome shotgun (WGS) entry which is preliminary data.</text>
</comment>
<evidence type="ECO:0000256" key="8">
    <source>
        <dbReference type="ARBA" id="ARBA00023136"/>
    </source>
</evidence>
<keyword evidence="8 9" id="KW-0472">Membrane</keyword>
<evidence type="ECO:0000256" key="2">
    <source>
        <dbReference type="ARBA" id="ARBA00022448"/>
    </source>
</evidence>
<keyword evidence="12" id="KW-1185">Reference proteome</keyword>
<evidence type="ECO:0000256" key="4">
    <source>
        <dbReference type="ARBA" id="ARBA00022692"/>
    </source>
</evidence>
<evidence type="ECO:0000256" key="9">
    <source>
        <dbReference type="RuleBase" id="RU363032"/>
    </source>
</evidence>
<evidence type="ECO:0000313" key="12">
    <source>
        <dbReference type="Proteomes" id="UP001208938"/>
    </source>
</evidence>
<name>A0ABT3GV57_9RHOB</name>
<keyword evidence="3" id="KW-1003">Cell membrane</keyword>
<dbReference type="Pfam" id="PF00528">
    <property type="entry name" value="BPD_transp_1"/>
    <property type="match status" value="1"/>
</dbReference>
<keyword evidence="7 9" id="KW-1133">Transmembrane helix</keyword>
<dbReference type="InterPro" id="IPR050366">
    <property type="entry name" value="BP-dependent_transpt_permease"/>
</dbReference>
<feature type="transmembrane region" description="Helical" evidence="9">
    <location>
        <begin position="143"/>
        <end position="168"/>
    </location>
</feature>
<feature type="transmembrane region" description="Helical" evidence="9">
    <location>
        <begin position="96"/>
        <end position="122"/>
    </location>
</feature>
<feature type="domain" description="ABC transmembrane type-1" evidence="10">
    <location>
        <begin position="94"/>
        <end position="283"/>
    </location>
</feature>
<evidence type="ECO:0000313" key="11">
    <source>
        <dbReference type="EMBL" id="MCW1931423.1"/>
    </source>
</evidence>
<feature type="transmembrane region" description="Helical" evidence="9">
    <location>
        <begin position="260"/>
        <end position="286"/>
    </location>
</feature>
<dbReference type="PROSITE" id="PS50928">
    <property type="entry name" value="ABC_TM1"/>
    <property type="match status" value="1"/>
</dbReference>
<evidence type="ECO:0000256" key="3">
    <source>
        <dbReference type="ARBA" id="ARBA00022475"/>
    </source>
</evidence>
<evidence type="ECO:0000256" key="7">
    <source>
        <dbReference type="ARBA" id="ARBA00022989"/>
    </source>
</evidence>
<dbReference type="CDD" id="cd06261">
    <property type="entry name" value="TM_PBP2"/>
    <property type="match status" value="1"/>
</dbReference>
<dbReference type="SUPFAM" id="SSF161098">
    <property type="entry name" value="MetI-like"/>
    <property type="match status" value="1"/>
</dbReference>
<feature type="transmembrane region" description="Helical" evidence="9">
    <location>
        <begin position="216"/>
        <end position="240"/>
    </location>
</feature>
<evidence type="ECO:0000256" key="5">
    <source>
        <dbReference type="ARBA" id="ARBA00022856"/>
    </source>
</evidence>
<organism evidence="11 12">
    <name type="scientific">Pararhodobacter zhoushanensis</name>
    <dbReference type="NCBI Taxonomy" id="2479545"/>
    <lineage>
        <taxon>Bacteria</taxon>
        <taxon>Pseudomonadati</taxon>
        <taxon>Pseudomonadota</taxon>
        <taxon>Alphaproteobacteria</taxon>
        <taxon>Rhodobacterales</taxon>
        <taxon>Paracoccaceae</taxon>
        <taxon>Pararhodobacter</taxon>
    </lineage>
</organism>
<gene>
    <name evidence="11" type="ORF">OKW52_03875</name>
</gene>
<feature type="transmembrane region" description="Helical" evidence="9">
    <location>
        <begin position="24"/>
        <end position="49"/>
    </location>
</feature>
<keyword evidence="4 9" id="KW-0812">Transmembrane</keyword>
<protein>
    <submittedName>
        <fullName evidence="11">ABC transporter permease</fullName>
    </submittedName>
</protein>
<comment type="similarity">
    <text evidence="9">Belongs to the binding-protein-dependent transport system permease family.</text>
</comment>
<comment type="subcellular location">
    <subcellularLocation>
        <location evidence="1 9">Cell membrane</location>
        <topology evidence="1 9">Multi-pass membrane protein</topology>
    </subcellularLocation>
</comment>
<dbReference type="RefSeq" id="WP_264504536.1">
    <property type="nucleotide sequence ID" value="NZ_JAPDFL010000001.1"/>
</dbReference>
<keyword evidence="6" id="KW-0653">Protein transport</keyword>
<evidence type="ECO:0000256" key="6">
    <source>
        <dbReference type="ARBA" id="ARBA00022927"/>
    </source>
</evidence>
<dbReference type="EMBL" id="JAPDFL010000001">
    <property type="protein sequence ID" value="MCW1931423.1"/>
    <property type="molecule type" value="Genomic_DNA"/>
</dbReference>